<name>A0A412MWC3_9BACE</name>
<gene>
    <name evidence="2" type="ORF">DWX38_16450</name>
</gene>
<dbReference type="InterPro" id="IPR029058">
    <property type="entry name" value="AB_hydrolase_fold"/>
</dbReference>
<accession>A0A412MWC3</accession>
<protein>
    <submittedName>
        <fullName evidence="2">Alpha/beta hydrolase</fullName>
    </submittedName>
</protein>
<dbReference type="InterPro" id="IPR053145">
    <property type="entry name" value="AB_hydrolase_Est10"/>
</dbReference>
<dbReference type="RefSeq" id="WP_010801774.1">
    <property type="nucleotide sequence ID" value="NZ_QRWP01000023.1"/>
</dbReference>
<organism evidence="2 3">
    <name type="scientific">Bacteroides clarus</name>
    <dbReference type="NCBI Taxonomy" id="626929"/>
    <lineage>
        <taxon>Bacteria</taxon>
        <taxon>Pseudomonadati</taxon>
        <taxon>Bacteroidota</taxon>
        <taxon>Bacteroidia</taxon>
        <taxon>Bacteroidales</taxon>
        <taxon>Bacteroidaceae</taxon>
        <taxon>Bacteroides</taxon>
    </lineage>
</organism>
<proteinExistence type="predicted"/>
<sequence length="466" mass="51114">MSKKFLMMVFIAIFSVISVMASKNISGAWSGTLRITPQLSLKLVFNFKTEEDGIQLVTLDSPDQGAYGIAGDVNFISADSVNISFRQIGLSFAGRQQNGIITGICSQGAMKANIELSPGTVELKRPQTPLPPYPYTTKEININNPSDDVILSGTLTLPKDYNTATPVVVMITGSGLQNRDEEIFGHKPFAVIADYLARNGIASFRYDDRGHGKSTGDGTTATTEDFVRDARCVLEYVRMVENFNNVGLLGHSEGATAAFMLGAEPEIKTQDNLCVIDPGKPDFIVAIGAQAVRGDTILIDQSATLLKQGNMPDNIVSDYVEALHNIYDLKITQDDEIAIDSIDAICKNWSNTPIHTALMSNLKKIASDTNPWLNFYIGFSPAESILTTRCPVFVLYGERDIQVKPKLNMPQMQRLAPKAQIKLYPELNHLFQHSQTGAVQEYGTIEETISPEVLQDIADFIISIVH</sequence>
<reference evidence="2 3" key="1">
    <citation type="submission" date="2018-08" db="EMBL/GenBank/DDBJ databases">
        <title>A genome reference for cultivated species of the human gut microbiota.</title>
        <authorList>
            <person name="Zou Y."/>
            <person name="Xue W."/>
            <person name="Luo G."/>
        </authorList>
    </citation>
    <scope>NUCLEOTIDE SEQUENCE [LARGE SCALE GENOMIC DNA]</scope>
    <source>
        <strain evidence="2 3">AF19-1AC</strain>
    </source>
</reference>
<evidence type="ECO:0000259" key="1">
    <source>
        <dbReference type="Pfam" id="PF12146"/>
    </source>
</evidence>
<dbReference type="GeneID" id="93423926"/>
<dbReference type="Pfam" id="PF12146">
    <property type="entry name" value="Hydrolase_4"/>
    <property type="match status" value="1"/>
</dbReference>
<dbReference type="InterPro" id="IPR022742">
    <property type="entry name" value="Hydrolase_4"/>
</dbReference>
<keyword evidence="2" id="KW-0378">Hydrolase</keyword>
<dbReference type="Proteomes" id="UP000285159">
    <property type="component" value="Unassembled WGS sequence"/>
</dbReference>
<feature type="domain" description="Serine aminopeptidase S33" evidence="1">
    <location>
        <begin position="190"/>
        <end position="266"/>
    </location>
</feature>
<dbReference type="EMBL" id="QRWP01000023">
    <property type="protein sequence ID" value="RGT28796.1"/>
    <property type="molecule type" value="Genomic_DNA"/>
</dbReference>
<dbReference type="PANTHER" id="PTHR43265:SF1">
    <property type="entry name" value="ESTERASE ESTD"/>
    <property type="match status" value="1"/>
</dbReference>
<evidence type="ECO:0000313" key="3">
    <source>
        <dbReference type="Proteomes" id="UP000285159"/>
    </source>
</evidence>
<dbReference type="GO" id="GO:0052689">
    <property type="term" value="F:carboxylic ester hydrolase activity"/>
    <property type="evidence" value="ECO:0007669"/>
    <property type="project" value="TreeGrafter"/>
</dbReference>
<comment type="caution">
    <text evidence="2">The sequence shown here is derived from an EMBL/GenBank/DDBJ whole genome shotgun (WGS) entry which is preliminary data.</text>
</comment>
<dbReference type="SUPFAM" id="SSF53474">
    <property type="entry name" value="alpha/beta-Hydrolases"/>
    <property type="match status" value="1"/>
</dbReference>
<dbReference type="Gene3D" id="3.40.50.1820">
    <property type="entry name" value="alpha/beta hydrolase"/>
    <property type="match status" value="1"/>
</dbReference>
<dbReference type="PANTHER" id="PTHR43265">
    <property type="entry name" value="ESTERASE ESTD"/>
    <property type="match status" value="1"/>
</dbReference>
<evidence type="ECO:0000313" key="2">
    <source>
        <dbReference type="EMBL" id="RGT28796.1"/>
    </source>
</evidence>
<dbReference type="AlphaFoldDB" id="A0A412MWC3"/>